<dbReference type="EMBL" id="MORL01000038">
    <property type="protein sequence ID" value="OIN55732.1"/>
    <property type="molecule type" value="Genomic_DNA"/>
</dbReference>
<evidence type="ECO:0000313" key="3">
    <source>
        <dbReference type="Proteomes" id="UP000181790"/>
    </source>
</evidence>
<dbReference type="AlphaFoldDB" id="A0A1S2VAL9"/>
<evidence type="ECO:0000256" key="1">
    <source>
        <dbReference type="SAM" id="MobiDB-lite"/>
    </source>
</evidence>
<proteinExistence type="predicted"/>
<evidence type="ECO:0000313" key="2">
    <source>
        <dbReference type="EMBL" id="OIN55732.1"/>
    </source>
</evidence>
<feature type="compositionally biased region" description="Basic and acidic residues" evidence="1">
    <location>
        <begin position="156"/>
        <end position="178"/>
    </location>
</feature>
<comment type="caution">
    <text evidence="2">The sequence shown here is derived from an EMBL/GenBank/DDBJ whole genome shotgun (WGS) entry which is preliminary data.</text>
</comment>
<dbReference type="RefSeq" id="WP_071506617.1">
    <property type="nucleotide sequence ID" value="NZ_MORL01000038.1"/>
</dbReference>
<accession>A0A1S2VAL9</accession>
<sequence>MQPFHKRSIPQSDNRDEYLNNTHVAVDWPVTFDHDGRTYTVELHGSSKSFPHAVEPTNIRLLITAGKGYSLKYFVSTSSPTWSYIETFIGSEDSSSGDELPAESISVFTRPQRYALEEKFLSLCTYQPVQVSDWKGGSIEDVWNQRNALAASNAKAESDADERERHNGMTWQEQHDTL</sequence>
<name>A0A1S2VAL9_9BACT</name>
<dbReference type="Proteomes" id="UP000181790">
    <property type="component" value="Unassembled WGS sequence"/>
</dbReference>
<keyword evidence="3" id="KW-1185">Reference proteome</keyword>
<gene>
    <name evidence="2" type="ORF">BLX24_28365</name>
</gene>
<organism evidence="2 3">
    <name type="scientific">Arsenicibacter rosenii</name>
    <dbReference type="NCBI Taxonomy" id="1750698"/>
    <lineage>
        <taxon>Bacteria</taxon>
        <taxon>Pseudomonadati</taxon>
        <taxon>Bacteroidota</taxon>
        <taxon>Cytophagia</taxon>
        <taxon>Cytophagales</taxon>
        <taxon>Spirosomataceae</taxon>
        <taxon>Arsenicibacter</taxon>
    </lineage>
</organism>
<feature type="region of interest" description="Disordered" evidence="1">
    <location>
        <begin position="150"/>
        <end position="178"/>
    </location>
</feature>
<protein>
    <submittedName>
        <fullName evidence="2">Uncharacterized protein</fullName>
    </submittedName>
</protein>
<reference evidence="2 3" key="1">
    <citation type="submission" date="2016-10" db="EMBL/GenBank/DDBJ databases">
        <title>Arsenicibacter rosenii gen. nov., sp. nov., an efficient arsenic-methylating bacterium isolated from an arsenic-contaminated paddy soil.</title>
        <authorList>
            <person name="Huang K."/>
        </authorList>
    </citation>
    <scope>NUCLEOTIDE SEQUENCE [LARGE SCALE GENOMIC DNA]</scope>
    <source>
        <strain evidence="2 3">SM-1</strain>
    </source>
</reference>